<evidence type="ECO:0000256" key="4">
    <source>
        <dbReference type="ARBA" id="ARBA00022695"/>
    </source>
</evidence>
<name>A0A815SY93_ADIRI</name>
<dbReference type="Proteomes" id="UP000663852">
    <property type="component" value="Unassembled WGS sequence"/>
</dbReference>
<reference evidence="7" key="1">
    <citation type="submission" date="2021-02" db="EMBL/GenBank/DDBJ databases">
        <authorList>
            <person name="Nowell W R."/>
        </authorList>
    </citation>
    <scope>NUCLEOTIDE SEQUENCE</scope>
</reference>
<comment type="catalytic activity">
    <reaction evidence="5 6">
        <text>L-arginyl-[protein] + NAD(+) = N(omega)-(ADP-D-ribosyl)-L-arginyl-[protein] + nicotinamide + H(+)</text>
        <dbReference type="Rhea" id="RHEA:19149"/>
        <dbReference type="Rhea" id="RHEA-COMP:10532"/>
        <dbReference type="Rhea" id="RHEA-COMP:15087"/>
        <dbReference type="ChEBI" id="CHEBI:15378"/>
        <dbReference type="ChEBI" id="CHEBI:17154"/>
        <dbReference type="ChEBI" id="CHEBI:29965"/>
        <dbReference type="ChEBI" id="CHEBI:57540"/>
        <dbReference type="ChEBI" id="CHEBI:142554"/>
        <dbReference type="EC" id="2.4.2.31"/>
    </reaction>
</comment>
<comment type="similarity">
    <text evidence="1 6">Belongs to the Arg-specific ADP-ribosyltransferase family.</text>
</comment>
<dbReference type="SUPFAM" id="SSF56399">
    <property type="entry name" value="ADP-ribosylation"/>
    <property type="match status" value="1"/>
</dbReference>
<dbReference type="Gene3D" id="3.90.176.10">
    <property type="entry name" value="Toxin ADP-ribosyltransferase, Chain A, domain 1"/>
    <property type="match status" value="1"/>
</dbReference>
<evidence type="ECO:0000256" key="3">
    <source>
        <dbReference type="ARBA" id="ARBA00022679"/>
    </source>
</evidence>
<protein>
    <recommendedName>
        <fullName evidence="6">NAD(P)(+)--arginine ADP-ribosyltransferase</fullName>
        <ecNumber evidence="6">2.4.2.31</ecNumber>
    </recommendedName>
    <alternativeName>
        <fullName evidence="6">Mono(ADP-ribosyl)transferase</fullName>
    </alternativeName>
</protein>
<keyword evidence="2 6" id="KW-0328">Glycosyltransferase</keyword>
<evidence type="ECO:0000256" key="6">
    <source>
        <dbReference type="RuleBase" id="RU361228"/>
    </source>
</evidence>
<dbReference type="EMBL" id="CAJNOJ010000630">
    <property type="protein sequence ID" value="CAF1500039.1"/>
    <property type="molecule type" value="Genomic_DNA"/>
</dbReference>
<dbReference type="OrthoDB" id="423533at2759"/>
<keyword evidence="4" id="KW-0548">Nucleotidyltransferase</keyword>
<evidence type="ECO:0000313" key="8">
    <source>
        <dbReference type="Proteomes" id="UP000663852"/>
    </source>
</evidence>
<evidence type="ECO:0000313" key="7">
    <source>
        <dbReference type="EMBL" id="CAF1500039.1"/>
    </source>
</evidence>
<comment type="caution">
    <text evidence="7">The sequence shown here is derived from an EMBL/GenBank/DDBJ whole genome shotgun (WGS) entry which is preliminary data.</text>
</comment>
<gene>
    <name evidence="7" type="ORF">EDS130_LOCUS42571</name>
</gene>
<dbReference type="Pfam" id="PF01129">
    <property type="entry name" value="ART"/>
    <property type="match status" value="1"/>
</dbReference>
<keyword evidence="3 6" id="KW-0808">Transferase</keyword>
<dbReference type="AlphaFoldDB" id="A0A815SY93"/>
<dbReference type="GO" id="GO:0016779">
    <property type="term" value="F:nucleotidyltransferase activity"/>
    <property type="evidence" value="ECO:0007669"/>
    <property type="project" value="UniProtKB-KW"/>
</dbReference>
<accession>A0A815SY93</accession>
<evidence type="ECO:0000256" key="2">
    <source>
        <dbReference type="ARBA" id="ARBA00022676"/>
    </source>
</evidence>
<evidence type="ECO:0000256" key="5">
    <source>
        <dbReference type="ARBA" id="ARBA00047597"/>
    </source>
</evidence>
<dbReference type="GO" id="GO:0106274">
    <property type="term" value="F:NAD+-protein-arginine ADP-ribosyltransferase activity"/>
    <property type="evidence" value="ECO:0007669"/>
    <property type="project" value="UniProtKB-EC"/>
</dbReference>
<proteinExistence type="inferred from homology"/>
<dbReference type="InterPro" id="IPR000768">
    <property type="entry name" value="ART"/>
</dbReference>
<keyword evidence="6" id="KW-0520">NAD</keyword>
<evidence type="ECO:0000256" key="1">
    <source>
        <dbReference type="ARBA" id="ARBA00009558"/>
    </source>
</evidence>
<sequence length="259" mass="29861">MLQEMINTREEYNDGSSETTAAASIKIMECEEVETIMEYIKLQHNAEKLNNARSEHFVYEDHFNPTLCEYMENSASFQKLKTTCRKYEAELKKNIDAVLNEAFAIDFYTGSRSEACSRGASLVTRRANGVVIEDRTVEEMKEAAIVVYYLVKELSNITYYWGYVTRACQLNDQELALYTPGALITWLQFSSAKRGKNVADGGDFQHRNTQFKIYSLTGRRIQYFSNYDHEDEVLLLPHSTFLVFKHVIGSHGTQHTIYM</sequence>
<organism evidence="7 8">
    <name type="scientific">Adineta ricciae</name>
    <name type="common">Rotifer</name>
    <dbReference type="NCBI Taxonomy" id="249248"/>
    <lineage>
        <taxon>Eukaryota</taxon>
        <taxon>Metazoa</taxon>
        <taxon>Spiralia</taxon>
        <taxon>Gnathifera</taxon>
        <taxon>Rotifera</taxon>
        <taxon>Eurotatoria</taxon>
        <taxon>Bdelloidea</taxon>
        <taxon>Adinetida</taxon>
        <taxon>Adinetidae</taxon>
        <taxon>Adineta</taxon>
    </lineage>
</organism>
<keyword evidence="6" id="KW-0521">NADP</keyword>
<dbReference type="EC" id="2.4.2.31" evidence="6"/>